<evidence type="ECO:0000313" key="8">
    <source>
        <dbReference type="EMBL" id="KAJ3178821.1"/>
    </source>
</evidence>
<comment type="subcellular location">
    <subcellularLocation>
        <location evidence="1">Cytoplasm</location>
        <location evidence="1">Cytoskeleton</location>
        <location evidence="1">Spindle</location>
    </subcellularLocation>
</comment>
<protein>
    <recommendedName>
        <fullName evidence="7">TOG domain-containing protein</fullName>
    </recommendedName>
</protein>
<feature type="domain" description="TOG" evidence="7">
    <location>
        <begin position="315"/>
        <end position="551"/>
    </location>
</feature>
<dbReference type="Pfam" id="PF12348">
    <property type="entry name" value="CLASP_N"/>
    <property type="match status" value="1"/>
</dbReference>
<feature type="compositionally biased region" description="Low complexity" evidence="6">
    <location>
        <begin position="587"/>
        <end position="598"/>
    </location>
</feature>
<comment type="caution">
    <text evidence="8">The sequence shown here is derived from an EMBL/GenBank/DDBJ whole genome shotgun (WGS) entry which is preliminary data.</text>
</comment>
<evidence type="ECO:0000256" key="3">
    <source>
        <dbReference type="ARBA" id="ARBA00022618"/>
    </source>
</evidence>
<keyword evidence="5" id="KW-0498">Mitosis</keyword>
<feature type="region of interest" description="Disordered" evidence="6">
    <location>
        <begin position="725"/>
        <end position="917"/>
    </location>
</feature>
<keyword evidence="4" id="KW-0493">Microtubule</keyword>
<evidence type="ECO:0000256" key="1">
    <source>
        <dbReference type="ARBA" id="ARBA00004186"/>
    </source>
</evidence>
<dbReference type="PANTHER" id="PTHR21567">
    <property type="entry name" value="CLASP"/>
    <property type="match status" value="1"/>
</dbReference>
<dbReference type="AlphaFoldDB" id="A0AAD5TLJ8"/>
<dbReference type="InterPro" id="IPR016024">
    <property type="entry name" value="ARM-type_fold"/>
</dbReference>
<keyword evidence="3" id="KW-0132">Cell division</keyword>
<evidence type="ECO:0000256" key="6">
    <source>
        <dbReference type="SAM" id="MobiDB-lite"/>
    </source>
</evidence>
<feature type="domain" description="TOG" evidence="7">
    <location>
        <begin position="916"/>
        <end position="1147"/>
    </location>
</feature>
<feature type="compositionally biased region" description="Polar residues" evidence="6">
    <location>
        <begin position="565"/>
        <end position="575"/>
    </location>
</feature>
<sequence length="1155" mass="125777">MENHELVVSLGSENIIARLSALEGLRAELKTSGNSRWHDHTVAGDLLTGIAWTLCDKDQKVAFESFQFLLDFLPTCLHGCEDVVEVAIIPVVIANLGDTKLQIRRQALRVLEVYLQHATGVDSFLESLVHYGLESEDWRARKESAAAIPSLLTTSTASVKWLPLVSALILRLQDISDAVIKASLAALRHICASIGDESLAKIVNLLPGLSRQIFKRFETRVLNGKTLEQLNSGIYSTPSPYLSRQRSVAPDIKDDVQPSLTPEPHHQPQPQSNVRPQSQPQQPHDPSVLPSPPCSARATMPQPLPSAPSTEVGVDAPSRDLTFGAIPTILVNELRIKSDWRKRSVAMDNLLRYISNIPTIEPVVPHLADFVEFMRMLMEDPHFRIAMTALQAFGELIAKAGPEMRRALPAATTCLVQRLGDNKLALRQAAAKVLIRLMRSVNPEPVLLMCLKHISDENPKIREEVANLVANAVLAFPETSWNYLLLVSQLIDRLDDNRPRIKIATIEVFAVMAAMVNPGVILTLVRDMGVNEDTIQVLGLRFKDPSLPQLNGDGLVEHVISRSNMTTPQPLSASPTKERPPSARPLSASKAHSKSAPSIPQPFLAQKDVVVTQAPPISSRTVDRALSASSQSELIDDGHQVAPAKPKMPWERPRSNASRFSFHGDVHRVMDENLSSARRARSFSEAQDLSHADFTPGLLKAHERAGQGVTPDPSETITYHRNLMTDASLSKSKPPTEAQGKDGRPSPDRYSGATRARMDRAELLRSNSAAADPAPDSNAQGQSPARRSRFRGAMVQGPTAHFSKTDSAVENEDTEPAVRVPRGVPERRRFPSESGVSPAAEIPLRDVSFASEGTDSRRSSGSIGHGFGPGSSSSLGEGESRPYLHRATTSLPKKFGAPPKQESPASAPPSTLSKRAPASLEPAYTLALQQLRGHPDWNVKVDALETIKTVLDECPGLLTGNLHELNLAVVSTVHNLRSSVSKHAITILHTMYAKLGKAMEADLDLTVGSLMKKVGEGTGFILEEVDKALIVMTDNVSPTRAVAALLLNAEHKNPVVRMRVACLCSKVVTEMSQAQATRYVQSYGDAGKLLTVLVHFLREGMAETRNAAKRIIVCLAALPEFNKALEKVLQMKQANEIREALKSALRASSGSMPGN</sequence>
<keyword evidence="9" id="KW-1185">Reference proteome</keyword>
<dbReference type="GO" id="GO:0008017">
    <property type="term" value="F:microtubule binding"/>
    <property type="evidence" value="ECO:0007669"/>
    <property type="project" value="TreeGrafter"/>
</dbReference>
<feature type="compositionally biased region" description="Low complexity" evidence="6">
    <location>
        <begin position="276"/>
        <end position="287"/>
    </location>
</feature>
<evidence type="ECO:0000256" key="4">
    <source>
        <dbReference type="ARBA" id="ARBA00022701"/>
    </source>
</evidence>
<gene>
    <name evidence="8" type="ORF">HDU87_003376</name>
</gene>
<keyword evidence="5" id="KW-0131">Cell cycle</keyword>
<dbReference type="SMART" id="SM01349">
    <property type="entry name" value="TOG"/>
    <property type="match status" value="3"/>
</dbReference>
<evidence type="ECO:0000259" key="7">
    <source>
        <dbReference type="SMART" id="SM01349"/>
    </source>
</evidence>
<dbReference type="InterPro" id="IPR034085">
    <property type="entry name" value="TOG"/>
</dbReference>
<reference evidence="8" key="1">
    <citation type="submission" date="2020-05" db="EMBL/GenBank/DDBJ databases">
        <title>Phylogenomic resolution of chytrid fungi.</title>
        <authorList>
            <person name="Stajich J.E."/>
            <person name="Amses K."/>
            <person name="Simmons R."/>
            <person name="Seto K."/>
            <person name="Myers J."/>
            <person name="Bonds A."/>
            <person name="Quandt C.A."/>
            <person name="Barry K."/>
            <person name="Liu P."/>
            <person name="Grigoriev I."/>
            <person name="Longcore J.E."/>
            <person name="James T.Y."/>
        </authorList>
    </citation>
    <scope>NUCLEOTIDE SEQUENCE</scope>
    <source>
        <strain evidence="8">JEL0379</strain>
    </source>
</reference>
<evidence type="ECO:0000256" key="2">
    <source>
        <dbReference type="ARBA" id="ARBA00009549"/>
    </source>
</evidence>
<evidence type="ECO:0000256" key="5">
    <source>
        <dbReference type="ARBA" id="ARBA00022776"/>
    </source>
</evidence>
<dbReference type="GO" id="GO:0051301">
    <property type="term" value="P:cell division"/>
    <property type="evidence" value="ECO:0007669"/>
    <property type="project" value="UniProtKB-KW"/>
</dbReference>
<dbReference type="Gene3D" id="1.25.10.10">
    <property type="entry name" value="Leucine-rich Repeat Variant"/>
    <property type="match status" value="3"/>
</dbReference>
<dbReference type="Proteomes" id="UP001212152">
    <property type="component" value="Unassembled WGS sequence"/>
</dbReference>
<dbReference type="GO" id="GO:0000226">
    <property type="term" value="P:microtubule cytoskeleton organization"/>
    <property type="evidence" value="ECO:0007669"/>
    <property type="project" value="TreeGrafter"/>
</dbReference>
<comment type="similarity">
    <text evidence="2">Belongs to the CLASP family.</text>
</comment>
<dbReference type="SUPFAM" id="SSF48371">
    <property type="entry name" value="ARM repeat"/>
    <property type="match status" value="2"/>
</dbReference>
<feature type="region of interest" description="Disordered" evidence="6">
    <location>
        <begin position="565"/>
        <end position="601"/>
    </location>
</feature>
<feature type="domain" description="TOG" evidence="7">
    <location>
        <begin position="2"/>
        <end position="226"/>
    </location>
</feature>
<dbReference type="EMBL" id="JADGJQ010000024">
    <property type="protein sequence ID" value="KAJ3178821.1"/>
    <property type="molecule type" value="Genomic_DNA"/>
</dbReference>
<dbReference type="InterPro" id="IPR024395">
    <property type="entry name" value="CLASP_N_dom"/>
</dbReference>
<feature type="region of interest" description="Disordered" evidence="6">
    <location>
        <begin position="253"/>
        <end position="315"/>
    </location>
</feature>
<feature type="compositionally biased region" description="Low complexity" evidence="6">
    <location>
        <begin position="766"/>
        <end position="779"/>
    </location>
</feature>
<dbReference type="GO" id="GO:0005881">
    <property type="term" value="C:cytoplasmic microtubule"/>
    <property type="evidence" value="ECO:0007669"/>
    <property type="project" value="TreeGrafter"/>
</dbReference>
<dbReference type="GO" id="GO:0005819">
    <property type="term" value="C:spindle"/>
    <property type="evidence" value="ECO:0007669"/>
    <property type="project" value="UniProtKB-SubCell"/>
</dbReference>
<accession>A0AAD5TLJ8</accession>
<proteinExistence type="inferred from homology"/>
<evidence type="ECO:0000313" key="9">
    <source>
        <dbReference type="Proteomes" id="UP001212152"/>
    </source>
</evidence>
<feature type="region of interest" description="Disordered" evidence="6">
    <location>
        <begin position="615"/>
        <end position="656"/>
    </location>
</feature>
<dbReference type="InterPro" id="IPR011989">
    <property type="entry name" value="ARM-like"/>
</dbReference>
<dbReference type="PANTHER" id="PTHR21567:SF87">
    <property type="entry name" value="CRESCERIN-LIKE PROTEIN CHE-12"/>
    <property type="match status" value="1"/>
</dbReference>
<name>A0AAD5TLJ8_9FUNG</name>
<organism evidence="8 9">
    <name type="scientific">Geranomyces variabilis</name>
    <dbReference type="NCBI Taxonomy" id="109894"/>
    <lineage>
        <taxon>Eukaryota</taxon>
        <taxon>Fungi</taxon>
        <taxon>Fungi incertae sedis</taxon>
        <taxon>Chytridiomycota</taxon>
        <taxon>Chytridiomycota incertae sedis</taxon>
        <taxon>Chytridiomycetes</taxon>
        <taxon>Spizellomycetales</taxon>
        <taxon>Powellomycetaceae</taxon>
        <taxon>Geranomyces</taxon>
    </lineage>
</organism>